<reference evidence="2 3" key="1">
    <citation type="submission" date="2019-03" db="EMBL/GenBank/DDBJ databases">
        <title>First draft genome of Liparis tanakae, snailfish: a comprehensive survey of snailfish specific genes.</title>
        <authorList>
            <person name="Kim W."/>
            <person name="Song I."/>
            <person name="Jeong J.-H."/>
            <person name="Kim D."/>
            <person name="Kim S."/>
            <person name="Ryu S."/>
            <person name="Song J.Y."/>
            <person name="Lee S.K."/>
        </authorList>
    </citation>
    <scope>NUCLEOTIDE SEQUENCE [LARGE SCALE GENOMIC DNA]</scope>
    <source>
        <tissue evidence="2">Muscle</tissue>
    </source>
</reference>
<feature type="region of interest" description="Disordered" evidence="1">
    <location>
        <begin position="40"/>
        <end position="71"/>
    </location>
</feature>
<organism evidence="2 3">
    <name type="scientific">Liparis tanakae</name>
    <name type="common">Tanaka's snailfish</name>
    <dbReference type="NCBI Taxonomy" id="230148"/>
    <lineage>
        <taxon>Eukaryota</taxon>
        <taxon>Metazoa</taxon>
        <taxon>Chordata</taxon>
        <taxon>Craniata</taxon>
        <taxon>Vertebrata</taxon>
        <taxon>Euteleostomi</taxon>
        <taxon>Actinopterygii</taxon>
        <taxon>Neopterygii</taxon>
        <taxon>Teleostei</taxon>
        <taxon>Neoteleostei</taxon>
        <taxon>Acanthomorphata</taxon>
        <taxon>Eupercaria</taxon>
        <taxon>Perciformes</taxon>
        <taxon>Cottioidei</taxon>
        <taxon>Cottales</taxon>
        <taxon>Liparidae</taxon>
        <taxon>Liparis</taxon>
    </lineage>
</organism>
<protein>
    <submittedName>
        <fullName evidence="2">Uncharacterized protein</fullName>
    </submittedName>
</protein>
<dbReference type="EMBL" id="SRLO01000706">
    <property type="protein sequence ID" value="TNN48230.1"/>
    <property type="molecule type" value="Genomic_DNA"/>
</dbReference>
<sequence length="101" mass="10568">MKTSRVAPAAACTDVPEAAAGGVHQGGELELLTVSMYQPGLGARGRREDTVDDEEAEVPQQQNRQDEGRAAQKVPRAFWLLNAPAAPGGQRANQDGAAALC</sequence>
<dbReference type="Proteomes" id="UP000314294">
    <property type="component" value="Unassembled WGS sequence"/>
</dbReference>
<keyword evidence="3" id="KW-1185">Reference proteome</keyword>
<name>A0A4Z2G515_9TELE</name>
<dbReference type="AlphaFoldDB" id="A0A4Z2G515"/>
<proteinExistence type="predicted"/>
<comment type="caution">
    <text evidence="2">The sequence shown here is derived from an EMBL/GenBank/DDBJ whole genome shotgun (WGS) entry which is preliminary data.</text>
</comment>
<accession>A0A4Z2G515</accession>
<gene>
    <name evidence="2" type="ORF">EYF80_041590</name>
</gene>
<evidence type="ECO:0000313" key="2">
    <source>
        <dbReference type="EMBL" id="TNN48230.1"/>
    </source>
</evidence>
<feature type="region of interest" description="Disordered" evidence="1">
    <location>
        <begin position="82"/>
        <end position="101"/>
    </location>
</feature>
<evidence type="ECO:0000313" key="3">
    <source>
        <dbReference type="Proteomes" id="UP000314294"/>
    </source>
</evidence>
<evidence type="ECO:0000256" key="1">
    <source>
        <dbReference type="SAM" id="MobiDB-lite"/>
    </source>
</evidence>